<evidence type="ECO:0000313" key="2">
    <source>
        <dbReference type="EMBL" id="ONN41883.1"/>
    </source>
</evidence>
<dbReference type="InterPro" id="IPR023365">
    <property type="entry name" value="Sortase_dom-sf"/>
</dbReference>
<keyword evidence="1" id="KW-0812">Transmembrane</keyword>
<evidence type="ECO:0000256" key="1">
    <source>
        <dbReference type="SAM" id="Phobius"/>
    </source>
</evidence>
<keyword evidence="1" id="KW-0472">Membrane</keyword>
<organism evidence="2 3">
    <name type="scientific">Enterococcus mundtii</name>
    <dbReference type="NCBI Taxonomy" id="53346"/>
    <lineage>
        <taxon>Bacteria</taxon>
        <taxon>Bacillati</taxon>
        <taxon>Bacillota</taxon>
        <taxon>Bacilli</taxon>
        <taxon>Lactobacillales</taxon>
        <taxon>Enterococcaceae</taxon>
        <taxon>Enterococcus</taxon>
    </lineage>
</organism>
<proteinExistence type="predicted"/>
<comment type="caution">
    <text evidence="2">The sequence shown here is derived from an EMBL/GenBank/DDBJ whole genome shotgun (WGS) entry which is preliminary data.</text>
</comment>
<dbReference type="SUPFAM" id="SSF63817">
    <property type="entry name" value="Sortase"/>
    <property type="match status" value="1"/>
</dbReference>
<name>A0A1V2UF24_ENTMU</name>
<gene>
    <name evidence="2" type="ORF">BTN92_12045</name>
</gene>
<keyword evidence="1" id="KW-1133">Transmembrane helix</keyword>
<dbReference type="AlphaFoldDB" id="A0A1V2UF24"/>
<dbReference type="EMBL" id="MSTR01000012">
    <property type="protein sequence ID" value="ONN41883.1"/>
    <property type="molecule type" value="Genomic_DNA"/>
</dbReference>
<dbReference type="STRING" id="53346.A5802_003136"/>
<dbReference type="Gene3D" id="2.40.260.10">
    <property type="entry name" value="Sortase"/>
    <property type="match status" value="1"/>
</dbReference>
<dbReference type="RefSeq" id="WP_077151876.1">
    <property type="nucleotide sequence ID" value="NZ_CABMMO010000012.1"/>
</dbReference>
<dbReference type="Proteomes" id="UP000189299">
    <property type="component" value="Unassembled WGS sequence"/>
</dbReference>
<sequence>MNKYKKIFLNPYFGVIIIFLCLSYFVYHGKQRDKIAETVDSVAQTIHIQKDAKTYPDSLTSLTDISISQLIANQKQALENNLKGEIVGKLIFSSTGFILPVFQGANSETLSLGVASTYYPGSKMGIGNYVLAGYNVKTPSVLLSDANELSEGEKIVLIDSINKYQYEVSEIGQISDFKKVGESKENSPFLSLPKEGEKPLLTLLDFQANNIKKCDVIQCELVNVERID</sequence>
<reference evidence="2 3" key="1">
    <citation type="submission" date="2016-12" db="EMBL/GenBank/DDBJ databases">
        <authorList>
            <person name="Song W.-J."/>
            <person name="Kurnit D.M."/>
        </authorList>
    </citation>
    <scope>NUCLEOTIDE SEQUENCE [LARGE SCALE GENOMIC DNA]</scope>
    <source>
        <strain evidence="2 3">CGB1038-1_S1</strain>
    </source>
</reference>
<evidence type="ECO:0000313" key="3">
    <source>
        <dbReference type="Proteomes" id="UP000189299"/>
    </source>
</evidence>
<protein>
    <submittedName>
        <fullName evidence="2">Sortase</fullName>
    </submittedName>
</protein>
<accession>A0A1V2UF24</accession>
<dbReference type="OrthoDB" id="1648028at2"/>
<feature type="transmembrane region" description="Helical" evidence="1">
    <location>
        <begin position="7"/>
        <end position="27"/>
    </location>
</feature>